<sequence>MSNLQQLVKNKFAAAKESKDLVSFETTQTEKESSGIKFQLTLAPALAQKTGSSGNKSNPFIDPNPALIVKELDEHLILLNKFAVIPNHMLL</sequence>
<protein>
    <recommendedName>
        <fullName evidence="1">Ap4A phosphorylase 1/2 N-terminal domain-containing protein</fullName>
    </recommendedName>
</protein>
<accession>A0A367KXV5</accession>
<name>A0A367KXV5_RHIST</name>
<dbReference type="GO" id="GO:0003877">
    <property type="term" value="F:ATP:ADP adenylyltransferase activity"/>
    <property type="evidence" value="ECO:0007669"/>
    <property type="project" value="InterPro"/>
</dbReference>
<organism evidence="2 3">
    <name type="scientific">Rhizopus stolonifer</name>
    <name type="common">Rhizopus nigricans</name>
    <dbReference type="NCBI Taxonomy" id="4846"/>
    <lineage>
        <taxon>Eukaryota</taxon>
        <taxon>Fungi</taxon>
        <taxon>Fungi incertae sedis</taxon>
        <taxon>Mucoromycota</taxon>
        <taxon>Mucoromycotina</taxon>
        <taxon>Mucoromycetes</taxon>
        <taxon>Mucorales</taxon>
        <taxon>Mucorineae</taxon>
        <taxon>Rhizopodaceae</taxon>
        <taxon>Rhizopus</taxon>
    </lineage>
</organism>
<proteinExistence type="predicted"/>
<evidence type="ECO:0000313" key="2">
    <source>
        <dbReference type="EMBL" id="RCI07049.1"/>
    </source>
</evidence>
<evidence type="ECO:0000259" key="1">
    <source>
        <dbReference type="Pfam" id="PF19327"/>
    </source>
</evidence>
<dbReference type="Proteomes" id="UP000253551">
    <property type="component" value="Unassembled WGS sequence"/>
</dbReference>
<dbReference type="PANTHER" id="PTHR38420:SF1">
    <property type="entry name" value="PUTATIVE (AFU_ORTHOLOGUE AFUA_5G14690)-RELATED"/>
    <property type="match status" value="1"/>
</dbReference>
<dbReference type="EMBL" id="PJQM01000042">
    <property type="protein sequence ID" value="RCI07049.1"/>
    <property type="molecule type" value="Genomic_DNA"/>
</dbReference>
<feature type="non-terminal residue" evidence="2">
    <location>
        <position position="91"/>
    </location>
</feature>
<dbReference type="InterPro" id="IPR045759">
    <property type="entry name" value="Ap4A_phos1/2_N"/>
</dbReference>
<dbReference type="Pfam" id="PF19327">
    <property type="entry name" value="Ap4A_phos_N"/>
    <property type="match status" value="1"/>
</dbReference>
<dbReference type="InterPro" id="IPR009163">
    <property type="entry name" value="Ap4A_phos1/2"/>
</dbReference>
<dbReference type="InterPro" id="IPR043171">
    <property type="entry name" value="Ap4A_phos1/2-like"/>
</dbReference>
<dbReference type="PANTHER" id="PTHR38420">
    <property type="entry name" value="AP-4-A PHOSPHORYLASE II"/>
    <property type="match status" value="1"/>
</dbReference>
<dbReference type="OrthoDB" id="10267950at2759"/>
<dbReference type="STRING" id="4846.A0A367KXV5"/>
<dbReference type="GO" id="GO:0009117">
    <property type="term" value="P:nucleotide metabolic process"/>
    <property type="evidence" value="ECO:0007669"/>
    <property type="project" value="InterPro"/>
</dbReference>
<evidence type="ECO:0000313" key="3">
    <source>
        <dbReference type="Proteomes" id="UP000253551"/>
    </source>
</evidence>
<comment type="caution">
    <text evidence="2">The sequence shown here is derived from an EMBL/GenBank/DDBJ whole genome shotgun (WGS) entry which is preliminary data.</text>
</comment>
<keyword evidence="3" id="KW-1185">Reference proteome</keyword>
<reference evidence="2 3" key="1">
    <citation type="journal article" date="2018" name="G3 (Bethesda)">
        <title>Phylogenetic and Phylogenomic Definition of Rhizopus Species.</title>
        <authorList>
            <person name="Gryganskyi A.P."/>
            <person name="Golan J."/>
            <person name="Dolatabadi S."/>
            <person name="Mondo S."/>
            <person name="Robb S."/>
            <person name="Idnurm A."/>
            <person name="Muszewska A."/>
            <person name="Steczkiewicz K."/>
            <person name="Masonjones S."/>
            <person name="Liao H.L."/>
            <person name="Gajdeczka M.T."/>
            <person name="Anike F."/>
            <person name="Vuek A."/>
            <person name="Anishchenko I.M."/>
            <person name="Voigt K."/>
            <person name="de Hoog G.S."/>
            <person name="Smith M.E."/>
            <person name="Heitman J."/>
            <person name="Vilgalys R."/>
            <person name="Stajich J.E."/>
        </authorList>
    </citation>
    <scope>NUCLEOTIDE SEQUENCE [LARGE SCALE GENOMIC DNA]</scope>
    <source>
        <strain evidence="2 3">LSU 92-RS-03</strain>
    </source>
</reference>
<dbReference type="Gene3D" id="3.30.428.70">
    <property type="match status" value="1"/>
</dbReference>
<gene>
    <name evidence="2" type="ORF">CU098_000836</name>
</gene>
<dbReference type="AlphaFoldDB" id="A0A367KXV5"/>
<dbReference type="GO" id="GO:0005524">
    <property type="term" value="F:ATP binding"/>
    <property type="evidence" value="ECO:0007669"/>
    <property type="project" value="InterPro"/>
</dbReference>
<feature type="domain" description="Ap4A phosphorylase 1/2 N-terminal" evidence="1">
    <location>
        <begin position="3"/>
        <end position="91"/>
    </location>
</feature>